<dbReference type="GO" id="GO:0016787">
    <property type="term" value="F:hydrolase activity"/>
    <property type="evidence" value="ECO:0007669"/>
    <property type="project" value="UniProtKB-KW"/>
</dbReference>
<feature type="domain" description="Gylcosyl hydrolase 115 C-terminal" evidence="2">
    <location>
        <begin position="799"/>
        <end position="967"/>
    </location>
</feature>
<comment type="caution">
    <text evidence="3">The sequence shown here is derived from an EMBL/GenBank/DDBJ whole genome shotgun (WGS) entry which is preliminary data.</text>
</comment>
<dbReference type="InterPro" id="IPR042301">
    <property type="entry name" value="GH115_sf"/>
</dbReference>
<dbReference type="SUPFAM" id="SSF55545">
    <property type="entry name" value="beta-N-acetylhexosaminidase-like domain"/>
    <property type="match status" value="1"/>
</dbReference>
<reference evidence="3 4" key="1">
    <citation type="submission" date="2019-07" db="EMBL/GenBank/DDBJ databases">
        <title>Rufibacter sp. nov., isolated from lake sediment.</title>
        <authorList>
            <person name="Qu J.-H."/>
        </authorList>
    </citation>
    <scope>NUCLEOTIDE SEQUENCE [LARGE SCALE GENOMIC DNA]</scope>
    <source>
        <strain evidence="3 4">NBS58-1</strain>
    </source>
</reference>
<dbReference type="AlphaFoldDB" id="A0A5B6TEI1"/>
<dbReference type="Pfam" id="PF15979">
    <property type="entry name" value="Glyco_hydro_115"/>
    <property type="match status" value="1"/>
</dbReference>
<dbReference type="Pfam" id="PF17829">
    <property type="entry name" value="GH115_C"/>
    <property type="match status" value="1"/>
</dbReference>
<evidence type="ECO:0000259" key="2">
    <source>
        <dbReference type="Pfam" id="PF17829"/>
    </source>
</evidence>
<dbReference type="Gene3D" id="3.20.20.520">
    <property type="entry name" value="Glycosyl hydrolase family 115"/>
    <property type="match status" value="1"/>
</dbReference>
<dbReference type="OrthoDB" id="8727830at2"/>
<dbReference type="InterPro" id="IPR029018">
    <property type="entry name" value="Hex-like_dom2"/>
</dbReference>
<dbReference type="Gene3D" id="3.30.379.10">
    <property type="entry name" value="Chitobiase/beta-hexosaminidase domain 2-like"/>
    <property type="match status" value="1"/>
</dbReference>
<dbReference type="InterPro" id="IPR041437">
    <property type="entry name" value="GH115_C"/>
</dbReference>
<evidence type="ECO:0000313" key="4">
    <source>
        <dbReference type="Proteomes" id="UP000324133"/>
    </source>
</evidence>
<sequence>MNAASFLKNKPKTASTLTSRWQPLVLCLVFLLWAPAAFALDDVRYITNQKKNDAFPLFTEGKSAPFFVSDKDFTGVIRALKDLQADVKNVTKAEPALTVGQKAPKAKTLVLVGTLGKSPLIDQLVKSKKLDVKDLAGKWETFVVQTVKKPMKGVDEALVIVGSDKRGTIYGIYDVSQQIGVSPWYWWADVPVKQQENLYVLEGRHTKGTPAVKYRGIFINDEAPALSNWAKEQFGGFNHKFYEKVFELILRMKGNYLWPAMWGSAFSDDDKINPQTADLYGVVMGTSHHEPLARAHDEWRRNGGGPWNYNTNPEKLREFWTGGIKRMNGFENIVTVGMRGDGDEPMSEESNIGLLERIVADQRKIISEVTGKDASQTPQLWALYKEVQDYYDKGMRVPDDVTLLLADDNWGNIRKLPKPGEKQHSGGYGIYYHFDYVGGPRNYKWLNTNPIPRIWEQMHLAYEHKADRIWIVNVGDIKPMEFPTEFFLDYAWNPEKWPAERLEEYTRLWAERQFGAEHASAIADILAKYPKYNSRRKPELLAPDTYSLTNYLEAETVVEEYNRLAQEANRIYQALPAQYKDAYYQLVLYPVQACANLNELHVTTGRNRLYAQQGRAATNDLAAKVKRLFDRDAALTQTYHKEIANGKWNHMMSQTHISYTYWQQPEKDVLPELKQINLPAAAEMGVAVEGSDQWWPQAKEVAALPAFSPYQKQGHYLEVFNRGLQPFDFTIKSSAPWLKVSQERGTVAKEQRIWVSVDWANVPAGPQRATLTISGPKGKTVTVHALVEPTISAATQQEGFVEANGYVSMEAAHYTRAVEGNSIQWKLIPDLGRTASAMTTLPVTAPSQTPGGNSPHLEYKVYLQKEGPVNVQVFLSPTLNFHNTQGLRYAISFDDEAPQIINIHTDKSEREWNKNVANNINLTVSKHQLKKPGEHVLKFWIVDAGVVLQKLVIDTGGLKPSYLGPPESANLSATQVK</sequence>
<dbReference type="EMBL" id="VKKY01000002">
    <property type="protein sequence ID" value="KAA3437695.1"/>
    <property type="molecule type" value="Genomic_DNA"/>
</dbReference>
<evidence type="ECO:0000313" key="3">
    <source>
        <dbReference type="EMBL" id="KAA3437695.1"/>
    </source>
</evidence>
<dbReference type="PANTHER" id="PTHR37842:SF2">
    <property type="entry name" value="GYLCOSYL HYDROLASE 115 C-TERMINAL DOMAIN-CONTAINING PROTEIN"/>
    <property type="match status" value="1"/>
</dbReference>
<name>A0A5B6TEI1_9BACT</name>
<organism evidence="3 4">
    <name type="scientific">Rufibacter hautae</name>
    <dbReference type="NCBI Taxonomy" id="2595005"/>
    <lineage>
        <taxon>Bacteria</taxon>
        <taxon>Pseudomonadati</taxon>
        <taxon>Bacteroidota</taxon>
        <taxon>Cytophagia</taxon>
        <taxon>Cytophagales</taxon>
        <taxon>Hymenobacteraceae</taxon>
        <taxon>Rufibacter</taxon>
    </lineage>
</organism>
<accession>A0A5B6TEI1</accession>
<dbReference type="Proteomes" id="UP000324133">
    <property type="component" value="Unassembled WGS sequence"/>
</dbReference>
<proteinExistence type="predicted"/>
<evidence type="ECO:0000256" key="1">
    <source>
        <dbReference type="ARBA" id="ARBA00022801"/>
    </source>
</evidence>
<keyword evidence="1 3" id="KW-0378">Hydrolase</keyword>
<dbReference type="PANTHER" id="PTHR37842">
    <property type="match status" value="1"/>
</dbReference>
<dbReference type="RefSeq" id="WP_149090758.1">
    <property type="nucleotide sequence ID" value="NZ_VKKY01000002.1"/>
</dbReference>
<dbReference type="Gene3D" id="1.20.58.2150">
    <property type="match status" value="1"/>
</dbReference>
<dbReference type="InterPro" id="IPR031924">
    <property type="entry name" value="GH115"/>
</dbReference>
<dbReference type="GO" id="GO:0005975">
    <property type="term" value="P:carbohydrate metabolic process"/>
    <property type="evidence" value="ECO:0007669"/>
    <property type="project" value="UniProtKB-ARBA"/>
</dbReference>
<gene>
    <name evidence="3" type="ORF">FOA19_10345</name>
</gene>
<dbReference type="Gene3D" id="2.60.120.1620">
    <property type="match status" value="1"/>
</dbReference>
<protein>
    <submittedName>
        <fullName evidence="3">Glycosyl hydrolase</fullName>
    </submittedName>
</protein>
<keyword evidence="4" id="KW-1185">Reference proteome</keyword>